<reference evidence="1 2" key="1">
    <citation type="submission" date="2016-05" db="EMBL/GenBank/DDBJ databases">
        <title>Single-cell genome of chain-forming Candidatus Thiomargarita nelsonii and comparison to other large sulfur-oxidizing bacteria.</title>
        <authorList>
            <person name="Winkel M."/>
            <person name="Salman V."/>
            <person name="Woyke T."/>
            <person name="Schulz-Vogt H."/>
            <person name="Richter M."/>
            <person name="Flood B."/>
            <person name="Bailey J."/>
            <person name="Amann R."/>
            <person name="Mussmann M."/>
        </authorList>
    </citation>
    <scope>NUCLEOTIDE SEQUENCE [LARGE SCALE GENOMIC DNA]</scope>
    <source>
        <strain evidence="1 2">THI036</strain>
    </source>
</reference>
<comment type="caution">
    <text evidence="1">The sequence shown here is derived from an EMBL/GenBank/DDBJ whole genome shotgun (WGS) entry which is preliminary data.</text>
</comment>
<protein>
    <submittedName>
        <fullName evidence="1">Uncharacterized protein</fullName>
    </submittedName>
</protein>
<gene>
    <name evidence="1" type="ORF">THIOM_002716</name>
</gene>
<evidence type="ECO:0000313" key="2">
    <source>
        <dbReference type="Proteomes" id="UP000076962"/>
    </source>
</evidence>
<feature type="non-terminal residue" evidence="1">
    <location>
        <position position="1"/>
    </location>
</feature>
<organism evidence="1 2">
    <name type="scientific">Candidatus Thiomargarita nelsonii</name>
    <dbReference type="NCBI Taxonomy" id="1003181"/>
    <lineage>
        <taxon>Bacteria</taxon>
        <taxon>Pseudomonadati</taxon>
        <taxon>Pseudomonadota</taxon>
        <taxon>Gammaproteobacteria</taxon>
        <taxon>Thiotrichales</taxon>
        <taxon>Thiotrichaceae</taxon>
        <taxon>Thiomargarita</taxon>
    </lineage>
</organism>
<dbReference type="Proteomes" id="UP000076962">
    <property type="component" value="Unassembled WGS sequence"/>
</dbReference>
<dbReference type="AlphaFoldDB" id="A0A176S0C2"/>
<name>A0A176S0C2_9GAMM</name>
<proteinExistence type="predicted"/>
<dbReference type="EMBL" id="LUTY01001583">
    <property type="protein sequence ID" value="OAD21511.1"/>
    <property type="molecule type" value="Genomic_DNA"/>
</dbReference>
<keyword evidence="2" id="KW-1185">Reference proteome</keyword>
<evidence type="ECO:0000313" key="1">
    <source>
        <dbReference type="EMBL" id="OAD21511.1"/>
    </source>
</evidence>
<sequence>LDKSLNYLKEMGETAWAIGNIEAHPVDTIKLHGI</sequence>
<accession>A0A176S0C2</accession>